<dbReference type="EMBL" id="GBXM01063047">
    <property type="protein sequence ID" value="JAH45530.1"/>
    <property type="molecule type" value="Transcribed_RNA"/>
</dbReference>
<reference evidence="1" key="1">
    <citation type="submission" date="2014-11" db="EMBL/GenBank/DDBJ databases">
        <authorList>
            <person name="Amaro Gonzalez C."/>
        </authorList>
    </citation>
    <scope>NUCLEOTIDE SEQUENCE</scope>
</reference>
<organism evidence="1">
    <name type="scientific">Anguilla anguilla</name>
    <name type="common">European freshwater eel</name>
    <name type="synonym">Muraena anguilla</name>
    <dbReference type="NCBI Taxonomy" id="7936"/>
    <lineage>
        <taxon>Eukaryota</taxon>
        <taxon>Metazoa</taxon>
        <taxon>Chordata</taxon>
        <taxon>Craniata</taxon>
        <taxon>Vertebrata</taxon>
        <taxon>Euteleostomi</taxon>
        <taxon>Actinopterygii</taxon>
        <taxon>Neopterygii</taxon>
        <taxon>Teleostei</taxon>
        <taxon>Anguilliformes</taxon>
        <taxon>Anguillidae</taxon>
        <taxon>Anguilla</taxon>
    </lineage>
</organism>
<evidence type="ECO:0000313" key="1">
    <source>
        <dbReference type="EMBL" id="JAH45530.1"/>
    </source>
</evidence>
<name>A0A0E9SXZ6_ANGAN</name>
<protein>
    <submittedName>
        <fullName evidence="1">Uncharacterized protein</fullName>
    </submittedName>
</protein>
<dbReference type="AlphaFoldDB" id="A0A0E9SXZ6"/>
<reference evidence="1" key="2">
    <citation type="journal article" date="2015" name="Fish Shellfish Immunol.">
        <title>Early steps in the European eel (Anguilla anguilla)-Vibrio vulnificus interaction in the gills: Role of the RtxA13 toxin.</title>
        <authorList>
            <person name="Callol A."/>
            <person name="Pajuelo D."/>
            <person name="Ebbesson L."/>
            <person name="Teles M."/>
            <person name="MacKenzie S."/>
            <person name="Amaro C."/>
        </authorList>
    </citation>
    <scope>NUCLEOTIDE SEQUENCE</scope>
</reference>
<sequence>MKAGLAKVINPTGNVNLPS</sequence>
<proteinExistence type="predicted"/>
<accession>A0A0E9SXZ6</accession>